<organism evidence="2 3">
    <name type="scientific">Tumebacillus lipolyticus</name>
    <dbReference type="NCBI Taxonomy" id="1280370"/>
    <lineage>
        <taxon>Bacteria</taxon>
        <taxon>Bacillati</taxon>
        <taxon>Bacillota</taxon>
        <taxon>Bacilli</taxon>
        <taxon>Bacillales</taxon>
        <taxon>Alicyclobacillaceae</taxon>
        <taxon>Tumebacillus</taxon>
    </lineage>
</organism>
<reference evidence="3" key="1">
    <citation type="journal article" date="2019" name="Int. J. Syst. Evol. Microbiol.">
        <title>The Global Catalogue of Microorganisms (GCM) 10K type strain sequencing project: providing services to taxonomists for standard genome sequencing and annotation.</title>
        <authorList>
            <consortium name="The Broad Institute Genomics Platform"/>
            <consortium name="The Broad Institute Genome Sequencing Center for Infectious Disease"/>
            <person name="Wu L."/>
            <person name="Ma J."/>
        </authorList>
    </citation>
    <scope>NUCLEOTIDE SEQUENCE [LARGE SCALE GENOMIC DNA]</scope>
    <source>
        <strain evidence="3">CGMCC 1.13574</strain>
    </source>
</reference>
<feature type="region of interest" description="Disordered" evidence="1">
    <location>
        <begin position="109"/>
        <end position="131"/>
    </location>
</feature>
<dbReference type="Proteomes" id="UP001597343">
    <property type="component" value="Unassembled WGS sequence"/>
</dbReference>
<keyword evidence="3" id="KW-1185">Reference proteome</keyword>
<dbReference type="EMBL" id="JBHUIO010000025">
    <property type="protein sequence ID" value="MFD2172420.1"/>
    <property type="molecule type" value="Genomic_DNA"/>
</dbReference>
<feature type="compositionally biased region" description="Polar residues" evidence="1">
    <location>
        <begin position="109"/>
        <end position="121"/>
    </location>
</feature>
<evidence type="ECO:0000313" key="3">
    <source>
        <dbReference type="Proteomes" id="UP001597343"/>
    </source>
</evidence>
<evidence type="ECO:0000256" key="1">
    <source>
        <dbReference type="SAM" id="MobiDB-lite"/>
    </source>
</evidence>
<sequence>MQTELLPHQKTHGHRQEVEQARKTSSTKEKRPDAPTSDRLGDALGKTDYPKCISSGVKTQMEESDFVQRDISELAHDLKELRQKAVGFPEIEETLDALIDRAEKELNGGVSQWHSNPQHAGQSLAALPYLA</sequence>
<accession>A0ABW5A371</accession>
<proteinExistence type="predicted"/>
<name>A0ABW5A371_9BACL</name>
<protein>
    <submittedName>
        <fullName evidence="2">Uncharacterized protein</fullName>
    </submittedName>
</protein>
<feature type="region of interest" description="Disordered" evidence="1">
    <location>
        <begin position="1"/>
        <end position="48"/>
    </location>
</feature>
<comment type="caution">
    <text evidence="2">The sequence shown here is derived from an EMBL/GenBank/DDBJ whole genome shotgun (WGS) entry which is preliminary data.</text>
</comment>
<evidence type="ECO:0000313" key="2">
    <source>
        <dbReference type="EMBL" id="MFD2172420.1"/>
    </source>
</evidence>
<gene>
    <name evidence="2" type="ORF">ACFSOY_20970</name>
</gene>
<dbReference type="RefSeq" id="WP_386049805.1">
    <property type="nucleotide sequence ID" value="NZ_JBHUIO010000025.1"/>
</dbReference>
<feature type="compositionally biased region" description="Basic and acidic residues" evidence="1">
    <location>
        <begin position="14"/>
        <end position="33"/>
    </location>
</feature>